<proteinExistence type="predicted"/>
<comment type="caution">
    <text evidence="2">The sequence shown here is derived from an EMBL/GenBank/DDBJ whole genome shotgun (WGS) entry which is preliminary data.</text>
</comment>
<evidence type="ECO:0000313" key="2">
    <source>
        <dbReference type="EMBL" id="RED60565.1"/>
    </source>
</evidence>
<gene>
    <name evidence="2" type="ORF">DFP98_13087</name>
</gene>
<evidence type="ECO:0000259" key="1">
    <source>
        <dbReference type="Pfam" id="PF01408"/>
    </source>
</evidence>
<dbReference type="SUPFAM" id="SSF51735">
    <property type="entry name" value="NAD(P)-binding Rossmann-fold domains"/>
    <property type="match status" value="1"/>
</dbReference>
<dbReference type="Gene3D" id="3.40.50.720">
    <property type="entry name" value="NAD(P)-binding Rossmann-like Domain"/>
    <property type="match status" value="1"/>
</dbReference>
<dbReference type="PANTHER" id="PTHR43708">
    <property type="entry name" value="CONSERVED EXPRESSED OXIDOREDUCTASE (EUROFUNG)"/>
    <property type="match status" value="1"/>
</dbReference>
<dbReference type="Proteomes" id="UP000256977">
    <property type="component" value="Unassembled WGS sequence"/>
</dbReference>
<sequence>MKSLKIGLVDLDTSHPGSFVPLIRGLGHEVTGVFDSGTVYPSGYAETFAREHQIDHACESLEELADRVDAVFIHSCNWDLHVRHARPFVEAGKAVFIDKPMAGNVGDLRRMIEWAKQGAVVTGGSALRYCNEVKEWKERKIPAEEWVYGFVGCAVDEFNYGVHAYSMLQGLLGPGIESVRYLGENVQRQIELTWKDGRQGIVNIGKTAGYLPFYATLVTQKQVDHIAVDNSRLYQALLESVLPYLAGEAPAPVSFEELAETEMAAIAAILSAQQGGKLVRLDGIPADFIGYDGVAFSKYYKSLVFSENK</sequence>
<dbReference type="GO" id="GO:0000166">
    <property type="term" value="F:nucleotide binding"/>
    <property type="evidence" value="ECO:0007669"/>
    <property type="project" value="InterPro"/>
</dbReference>
<organism evidence="2 3">
    <name type="scientific">Cohnella phaseoli</name>
    <dbReference type="NCBI Taxonomy" id="456490"/>
    <lineage>
        <taxon>Bacteria</taxon>
        <taxon>Bacillati</taxon>
        <taxon>Bacillota</taxon>
        <taxon>Bacilli</taxon>
        <taxon>Bacillales</taxon>
        <taxon>Paenibacillaceae</taxon>
        <taxon>Cohnella</taxon>
    </lineage>
</organism>
<dbReference type="RefSeq" id="WP_181918011.1">
    <property type="nucleotide sequence ID" value="NZ_QRDZ01000030.1"/>
</dbReference>
<reference evidence="2 3" key="1">
    <citation type="submission" date="2018-07" db="EMBL/GenBank/DDBJ databases">
        <title>Genomic Encyclopedia of Type Strains, Phase III (KMG-III): the genomes of soil and plant-associated and newly described type strains.</title>
        <authorList>
            <person name="Whitman W."/>
        </authorList>
    </citation>
    <scope>NUCLEOTIDE SEQUENCE [LARGE SCALE GENOMIC DNA]</scope>
    <source>
        <strain evidence="2 3">CECT 7287</strain>
    </source>
</reference>
<keyword evidence="3" id="KW-1185">Reference proteome</keyword>
<dbReference type="AlphaFoldDB" id="A0A3D9IFW3"/>
<dbReference type="Pfam" id="PF01408">
    <property type="entry name" value="GFO_IDH_MocA"/>
    <property type="match status" value="1"/>
</dbReference>
<name>A0A3D9IFW3_9BACL</name>
<dbReference type="InterPro" id="IPR036291">
    <property type="entry name" value="NAD(P)-bd_dom_sf"/>
</dbReference>
<protein>
    <submittedName>
        <fullName evidence="2">Putative dehydrogenase</fullName>
    </submittedName>
</protein>
<accession>A0A3D9IFW3</accession>
<feature type="domain" description="Gfo/Idh/MocA-like oxidoreductase N-terminal" evidence="1">
    <location>
        <begin position="29"/>
        <end position="119"/>
    </location>
</feature>
<evidence type="ECO:0000313" key="3">
    <source>
        <dbReference type="Proteomes" id="UP000256977"/>
    </source>
</evidence>
<dbReference type="InterPro" id="IPR051317">
    <property type="entry name" value="Gfo/Idh/MocA_oxidoreduct"/>
</dbReference>
<dbReference type="EMBL" id="QRDZ01000030">
    <property type="protein sequence ID" value="RED60565.1"/>
    <property type="molecule type" value="Genomic_DNA"/>
</dbReference>
<dbReference type="InterPro" id="IPR000683">
    <property type="entry name" value="Gfo/Idh/MocA-like_OxRdtase_N"/>
</dbReference>
<dbReference type="PANTHER" id="PTHR43708:SF4">
    <property type="entry name" value="OXIDOREDUCTASE YCEM-RELATED"/>
    <property type="match status" value="1"/>
</dbReference>